<sequence length="98" mass="11537">MKDFSEKYRGVTHFGLALEERADMRGKMDAWRVLKDALQRTVEEDVRSELLYDALDYLENQGCHERAIKDFRNALLIGPPVARYMTIKFAMQRIWKGL</sequence>
<name>A0A2W5MVF4_9BACT</name>
<proteinExistence type="predicted"/>
<dbReference type="AlphaFoldDB" id="A0A2W5MVF4"/>
<gene>
    <name evidence="1" type="ORF">DI551_10615</name>
</gene>
<accession>A0A2W5MVF4</accession>
<evidence type="ECO:0000313" key="2">
    <source>
        <dbReference type="Proteomes" id="UP000249417"/>
    </source>
</evidence>
<dbReference type="EMBL" id="QFQB01000105">
    <property type="protein sequence ID" value="PZQ44189.1"/>
    <property type="molecule type" value="Genomic_DNA"/>
</dbReference>
<comment type="caution">
    <text evidence="1">The sequence shown here is derived from an EMBL/GenBank/DDBJ whole genome shotgun (WGS) entry which is preliminary data.</text>
</comment>
<dbReference type="Proteomes" id="UP000249417">
    <property type="component" value="Unassembled WGS sequence"/>
</dbReference>
<evidence type="ECO:0000313" key="1">
    <source>
        <dbReference type="EMBL" id="PZQ44189.1"/>
    </source>
</evidence>
<organism evidence="1 2">
    <name type="scientific">Micavibrio aeruginosavorus</name>
    <dbReference type="NCBI Taxonomy" id="349221"/>
    <lineage>
        <taxon>Bacteria</taxon>
        <taxon>Pseudomonadati</taxon>
        <taxon>Bdellovibrionota</taxon>
        <taxon>Bdellovibrionia</taxon>
        <taxon>Bdellovibrionales</taxon>
        <taxon>Pseudobdellovibrionaceae</taxon>
        <taxon>Micavibrio</taxon>
    </lineage>
</organism>
<reference evidence="1 2" key="1">
    <citation type="submission" date="2017-08" db="EMBL/GenBank/DDBJ databases">
        <title>Infants hospitalized years apart are colonized by the same room-sourced microbial strains.</title>
        <authorList>
            <person name="Brooks B."/>
            <person name="Olm M.R."/>
            <person name="Firek B.A."/>
            <person name="Baker R."/>
            <person name="Thomas B.C."/>
            <person name="Morowitz M.J."/>
            <person name="Banfield J.F."/>
        </authorList>
    </citation>
    <scope>NUCLEOTIDE SEQUENCE [LARGE SCALE GENOMIC DNA]</scope>
    <source>
        <strain evidence="1">S2_005_002_R2_29</strain>
    </source>
</reference>
<protein>
    <submittedName>
        <fullName evidence="1">Uncharacterized protein</fullName>
    </submittedName>
</protein>